<dbReference type="EnsemblMetazoa" id="XM_021056020.1">
    <property type="protein sequence ID" value="XP_020911679.1"/>
    <property type="gene ID" value="LOC110249450"/>
</dbReference>
<keyword evidence="3" id="KW-1185">Reference proteome</keyword>
<proteinExistence type="predicted"/>
<dbReference type="GeneID" id="110249450"/>
<organism evidence="2 3">
    <name type="scientific">Exaiptasia diaphana</name>
    <name type="common">Tropical sea anemone</name>
    <name type="synonym">Aiptasia pulchella</name>
    <dbReference type="NCBI Taxonomy" id="2652724"/>
    <lineage>
        <taxon>Eukaryota</taxon>
        <taxon>Metazoa</taxon>
        <taxon>Cnidaria</taxon>
        <taxon>Anthozoa</taxon>
        <taxon>Hexacorallia</taxon>
        <taxon>Actiniaria</taxon>
        <taxon>Aiptasiidae</taxon>
        <taxon>Exaiptasia</taxon>
    </lineage>
</organism>
<feature type="chain" id="PRO_5037252455" evidence="1">
    <location>
        <begin position="19"/>
        <end position="121"/>
    </location>
</feature>
<protein>
    <submittedName>
        <fullName evidence="2">Uncharacterized protein</fullName>
    </submittedName>
</protein>
<feature type="signal peptide" evidence="1">
    <location>
        <begin position="1"/>
        <end position="18"/>
    </location>
</feature>
<keyword evidence="1" id="KW-0732">Signal</keyword>
<dbReference type="RefSeq" id="XP_020911679.1">
    <property type="nucleotide sequence ID" value="XM_021056020.1"/>
</dbReference>
<evidence type="ECO:0000313" key="2">
    <source>
        <dbReference type="EnsemblMetazoa" id="XP_020911679.1"/>
    </source>
</evidence>
<dbReference type="AlphaFoldDB" id="A0A913XYA5"/>
<reference evidence="2" key="1">
    <citation type="submission" date="2022-11" db="UniProtKB">
        <authorList>
            <consortium name="EnsemblMetazoa"/>
        </authorList>
    </citation>
    <scope>IDENTIFICATION</scope>
</reference>
<dbReference type="KEGG" id="epa:110249450"/>
<dbReference type="Proteomes" id="UP000887567">
    <property type="component" value="Unplaced"/>
</dbReference>
<evidence type="ECO:0000313" key="3">
    <source>
        <dbReference type="Proteomes" id="UP000887567"/>
    </source>
</evidence>
<evidence type="ECO:0000256" key="1">
    <source>
        <dbReference type="SAM" id="SignalP"/>
    </source>
</evidence>
<name>A0A913XYA5_EXADI</name>
<sequence>MKAVIIVGLVALTVAVNGRYVFEDLEGMNQGEADTAKRSRKYERSPEAVVAAKVCKPYIKTCIQNANGDKTQARKCFSQFMSHCMQKIKHSLEEMEKCIEAANGVFEQMQECLSEPIAVRR</sequence>
<accession>A0A913XYA5</accession>